<comment type="subunit">
    <text evidence="3">Homodimer.</text>
</comment>
<keyword evidence="2 3" id="KW-0143">Chaperone</keyword>
<comment type="similarity">
    <text evidence="1 3 4">Belongs to the GrpE family.</text>
</comment>
<evidence type="ECO:0000256" key="4">
    <source>
        <dbReference type="RuleBase" id="RU004478"/>
    </source>
</evidence>
<dbReference type="Proteomes" id="UP001501470">
    <property type="component" value="Unassembled WGS sequence"/>
</dbReference>
<reference evidence="6" key="1">
    <citation type="journal article" date="2019" name="Int. J. Syst. Evol. Microbiol.">
        <title>The Global Catalogue of Microorganisms (GCM) 10K type strain sequencing project: providing services to taxonomists for standard genome sequencing and annotation.</title>
        <authorList>
            <consortium name="The Broad Institute Genomics Platform"/>
            <consortium name="The Broad Institute Genome Sequencing Center for Infectious Disease"/>
            <person name="Wu L."/>
            <person name="Ma J."/>
        </authorList>
    </citation>
    <scope>NUCLEOTIDE SEQUENCE [LARGE SCALE GENOMIC DNA]</scope>
    <source>
        <strain evidence="6">JCM 15933</strain>
    </source>
</reference>
<dbReference type="CDD" id="cd00446">
    <property type="entry name" value="GrpE"/>
    <property type="match status" value="1"/>
</dbReference>
<accession>A0ABP4P4I0</accession>
<dbReference type="InterPro" id="IPR013805">
    <property type="entry name" value="GrpE_CC"/>
</dbReference>
<dbReference type="SUPFAM" id="SSF51064">
    <property type="entry name" value="Head domain of nucleotide exchange factor GrpE"/>
    <property type="match status" value="1"/>
</dbReference>
<sequence length="157" mass="17126">MTQEHEVAELTERWQRAAADVENTRKWAERQAARQRQEERTAISAAWLPVLDNLDLALRHGDADPRTIVEGVEGVREQALAVLAGFGFASFGEVGEPFDPVRHEAAEVVRDSDAPPGTVVRVLRPGYGDGERLLRPAVVAVSAPVLLGDRENGPDGE</sequence>
<keyword evidence="6" id="KW-1185">Reference proteome</keyword>
<comment type="subcellular location">
    <subcellularLocation>
        <location evidence="3">Cytoplasm</location>
    </subcellularLocation>
</comment>
<dbReference type="PANTHER" id="PTHR21237">
    <property type="entry name" value="GRPE PROTEIN"/>
    <property type="match status" value="1"/>
</dbReference>
<dbReference type="SUPFAM" id="SSF58014">
    <property type="entry name" value="Coiled-coil domain of nucleotide exchange factor GrpE"/>
    <property type="match status" value="1"/>
</dbReference>
<dbReference type="PRINTS" id="PR00773">
    <property type="entry name" value="GRPEPROTEIN"/>
</dbReference>
<name>A0ABP4P4I0_9ACTN</name>
<dbReference type="Gene3D" id="3.90.20.20">
    <property type="match status" value="1"/>
</dbReference>
<gene>
    <name evidence="3" type="primary">grpE</name>
    <name evidence="5" type="ORF">GCM10009827_111600</name>
</gene>
<comment type="caution">
    <text evidence="5">The sequence shown here is derived from an EMBL/GenBank/DDBJ whole genome shotgun (WGS) entry which is preliminary data.</text>
</comment>
<dbReference type="RefSeq" id="WP_344514394.1">
    <property type="nucleotide sequence ID" value="NZ_BAAAQD010000046.1"/>
</dbReference>
<comment type="function">
    <text evidence="3">Participates actively in the response to hyperosmotic and heat shock by preventing the aggregation of stress-denatured proteins, in association with DnaK and GrpE. It is the nucleotide exchange factor for DnaK and may function as a thermosensor. Unfolded proteins bind initially to DnaJ; upon interaction with the DnaJ-bound protein, DnaK hydrolyzes its bound ATP, resulting in the formation of a stable complex. GrpE releases ADP from DnaK; ATP binding to DnaK triggers the release of the substrate protein, thus completing the reaction cycle. Several rounds of ATP-dependent interactions between DnaJ, DnaK and GrpE are required for fully efficient folding.</text>
</comment>
<dbReference type="InterPro" id="IPR009012">
    <property type="entry name" value="GrpE_head"/>
</dbReference>
<keyword evidence="3" id="KW-0346">Stress response</keyword>
<evidence type="ECO:0000313" key="6">
    <source>
        <dbReference type="Proteomes" id="UP001501470"/>
    </source>
</evidence>
<evidence type="ECO:0000256" key="2">
    <source>
        <dbReference type="ARBA" id="ARBA00023186"/>
    </source>
</evidence>
<dbReference type="Gene3D" id="2.30.22.10">
    <property type="entry name" value="Head domain of nucleotide exchange factor GrpE"/>
    <property type="match status" value="1"/>
</dbReference>
<protein>
    <recommendedName>
        <fullName evidence="3">Protein GrpE</fullName>
    </recommendedName>
    <alternativeName>
        <fullName evidence="3">HSP-70 cofactor</fullName>
    </alternativeName>
</protein>
<dbReference type="InterPro" id="IPR000740">
    <property type="entry name" value="GrpE"/>
</dbReference>
<dbReference type="EMBL" id="BAAAQD010000046">
    <property type="protein sequence ID" value="GAA1571407.1"/>
    <property type="molecule type" value="Genomic_DNA"/>
</dbReference>
<evidence type="ECO:0000313" key="5">
    <source>
        <dbReference type="EMBL" id="GAA1571407.1"/>
    </source>
</evidence>
<dbReference type="PANTHER" id="PTHR21237:SF23">
    <property type="entry name" value="GRPE PROTEIN HOMOLOG, MITOCHONDRIAL"/>
    <property type="match status" value="1"/>
</dbReference>
<dbReference type="HAMAP" id="MF_01151">
    <property type="entry name" value="GrpE"/>
    <property type="match status" value="1"/>
</dbReference>
<evidence type="ECO:0000256" key="1">
    <source>
        <dbReference type="ARBA" id="ARBA00009054"/>
    </source>
</evidence>
<organism evidence="5 6">
    <name type="scientific">Dactylosporangium maewongense</name>
    <dbReference type="NCBI Taxonomy" id="634393"/>
    <lineage>
        <taxon>Bacteria</taxon>
        <taxon>Bacillati</taxon>
        <taxon>Actinomycetota</taxon>
        <taxon>Actinomycetes</taxon>
        <taxon>Micromonosporales</taxon>
        <taxon>Micromonosporaceae</taxon>
        <taxon>Dactylosporangium</taxon>
    </lineage>
</organism>
<keyword evidence="3" id="KW-0963">Cytoplasm</keyword>
<proteinExistence type="inferred from homology"/>
<dbReference type="Pfam" id="PF01025">
    <property type="entry name" value="GrpE"/>
    <property type="match status" value="1"/>
</dbReference>
<evidence type="ECO:0000256" key="3">
    <source>
        <dbReference type="HAMAP-Rule" id="MF_01151"/>
    </source>
</evidence>